<dbReference type="Proteomes" id="UP000256645">
    <property type="component" value="Unassembled WGS sequence"/>
</dbReference>
<feature type="compositionally biased region" description="Basic and acidic residues" evidence="1">
    <location>
        <begin position="139"/>
        <end position="153"/>
    </location>
</feature>
<sequence>MSRVYITASMPHSTFGIAMPVFSIESTDHTGGSFAVGGLHPTSIAKMTGKLPEVKKGERFDFKFNINAKRTSVALVVATSKHLPHLEWSSEKGMGKLPMGVGALASTLLMGGGSKEISKDKSKSKSKDRSHSKHREKRGHYQEYHDSPRETSSHRSHSSTRSQSSAPRERPSHRSRHRSARDSDIGRIHRTEHVEMEMRRIRQASPRYSEYGGSRYREASPRYSEYDGSHYSSRSKSNRDYRWEEPDSGYASSDNYKRHHRRDSRSSRYDSRRR</sequence>
<keyword evidence="3" id="KW-1185">Reference proteome</keyword>
<gene>
    <name evidence="2" type="ORF">BP6252_03643</name>
</gene>
<feature type="compositionally biased region" description="Basic and acidic residues" evidence="1">
    <location>
        <begin position="180"/>
        <end position="200"/>
    </location>
</feature>
<feature type="compositionally biased region" description="Basic and acidic residues" evidence="1">
    <location>
        <begin position="264"/>
        <end position="274"/>
    </location>
</feature>
<evidence type="ECO:0000256" key="1">
    <source>
        <dbReference type="SAM" id="MobiDB-lite"/>
    </source>
</evidence>
<evidence type="ECO:0000313" key="2">
    <source>
        <dbReference type="EMBL" id="RDW82531.1"/>
    </source>
</evidence>
<dbReference type="AlphaFoldDB" id="A0A3D8S8R2"/>
<reference evidence="2 3" key="1">
    <citation type="journal article" date="2018" name="IMA Fungus">
        <title>IMA Genome-F 9: Draft genome sequence of Annulohypoxylon stygium, Aspergillus mulundensis, Berkeleyomyces basicola (syn. Thielaviopsis basicola), Ceratocystis smalleyi, two Cercospora beticola strains, Coleophoma cylindrospora, Fusarium fracticaudum, Phialophora cf. hyalina, and Morchella septimelata.</title>
        <authorList>
            <person name="Wingfield B.D."/>
            <person name="Bills G.F."/>
            <person name="Dong Y."/>
            <person name="Huang W."/>
            <person name="Nel W.J."/>
            <person name="Swalarsk-Parry B.S."/>
            <person name="Vaghefi N."/>
            <person name="Wilken P.M."/>
            <person name="An Z."/>
            <person name="de Beer Z.W."/>
            <person name="De Vos L."/>
            <person name="Chen L."/>
            <person name="Duong T.A."/>
            <person name="Gao Y."/>
            <person name="Hammerbacher A."/>
            <person name="Kikkert J.R."/>
            <person name="Li Y."/>
            <person name="Li H."/>
            <person name="Li K."/>
            <person name="Li Q."/>
            <person name="Liu X."/>
            <person name="Ma X."/>
            <person name="Naidoo K."/>
            <person name="Pethybridge S.J."/>
            <person name="Sun J."/>
            <person name="Steenkamp E.T."/>
            <person name="van der Nest M.A."/>
            <person name="van Wyk S."/>
            <person name="Wingfield M.J."/>
            <person name="Xiong C."/>
            <person name="Yue Q."/>
            <person name="Zhang X."/>
        </authorList>
    </citation>
    <scope>NUCLEOTIDE SEQUENCE [LARGE SCALE GENOMIC DNA]</scope>
    <source>
        <strain evidence="2 3">BP6252</strain>
    </source>
</reference>
<feature type="compositionally biased region" description="Basic and acidic residues" evidence="1">
    <location>
        <begin position="116"/>
        <end position="129"/>
    </location>
</feature>
<dbReference type="OrthoDB" id="5241598at2759"/>
<proteinExistence type="predicted"/>
<comment type="caution">
    <text evidence="2">The sequence shown here is derived from an EMBL/GenBank/DDBJ whole genome shotgun (WGS) entry which is preliminary data.</text>
</comment>
<protein>
    <submittedName>
        <fullName evidence="2">Uncharacterized protein</fullName>
    </submittedName>
</protein>
<name>A0A3D8S8R2_9HELO</name>
<organism evidence="2 3">
    <name type="scientific">Coleophoma cylindrospora</name>
    <dbReference type="NCBI Taxonomy" id="1849047"/>
    <lineage>
        <taxon>Eukaryota</taxon>
        <taxon>Fungi</taxon>
        <taxon>Dikarya</taxon>
        <taxon>Ascomycota</taxon>
        <taxon>Pezizomycotina</taxon>
        <taxon>Leotiomycetes</taxon>
        <taxon>Helotiales</taxon>
        <taxon>Dermateaceae</taxon>
        <taxon>Coleophoma</taxon>
    </lineage>
</organism>
<feature type="compositionally biased region" description="Basic and acidic residues" evidence="1">
    <location>
        <begin position="215"/>
        <end position="228"/>
    </location>
</feature>
<feature type="region of interest" description="Disordered" evidence="1">
    <location>
        <begin position="112"/>
        <end position="274"/>
    </location>
</feature>
<dbReference type="EMBL" id="PDLM01000003">
    <property type="protein sequence ID" value="RDW82531.1"/>
    <property type="molecule type" value="Genomic_DNA"/>
</dbReference>
<evidence type="ECO:0000313" key="3">
    <source>
        <dbReference type="Proteomes" id="UP000256645"/>
    </source>
</evidence>
<accession>A0A3D8S8R2</accession>